<accession>A0A5B7EUX5</accession>
<dbReference type="Proteomes" id="UP000324222">
    <property type="component" value="Unassembled WGS sequence"/>
</dbReference>
<sequence length="127" mass="14442">MRRHKHPLIVMRPWTVGGRGRRRGAGAQVNEGAGKAGSTRFDGATEKRWAVDRLFSRLFGFLPQRSIHHCLADLYSRLSRDSVVAFVDLKSAFDVSNRDIILDQLADFGIKGNLLQWIRSYRSNRTS</sequence>
<dbReference type="EMBL" id="VSRR010003662">
    <property type="protein sequence ID" value="MPC37017.1"/>
    <property type="molecule type" value="Genomic_DNA"/>
</dbReference>
<evidence type="ECO:0000313" key="2">
    <source>
        <dbReference type="Proteomes" id="UP000324222"/>
    </source>
</evidence>
<gene>
    <name evidence="1" type="ORF">E2C01_030489</name>
</gene>
<protein>
    <submittedName>
        <fullName evidence="1">Uncharacterized protein</fullName>
    </submittedName>
</protein>
<name>A0A5B7EUX5_PORTR</name>
<reference evidence="1 2" key="1">
    <citation type="submission" date="2019-05" db="EMBL/GenBank/DDBJ databases">
        <title>Another draft genome of Portunus trituberculatus and its Hox gene families provides insights of decapod evolution.</title>
        <authorList>
            <person name="Jeong J.-H."/>
            <person name="Song I."/>
            <person name="Kim S."/>
            <person name="Choi T."/>
            <person name="Kim D."/>
            <person name="Ryu S."/>
            <person name="Kim W."/>
        </authorList>
    </citation>
    <scope>NUCLEOTIDE SEQUENCE [LARGE SCALE GENOMIC DNA]</scope>
    <source>
        <tissue evidence="1">Muscle</tissue>
    </source>
</reference>
<comment type="caution">
    <text evidence="1">The sequence shown here is derived from an EMBL/GenBank/DDBJ whole genome shotgun (WGS) entry which is preliminary data.</text>
</comment>
<dbReference type="OrthoDB" id="6373033at2759"/>
<keyword evidence="2" id="KW-1185">Reference proteome</keyword>
<organism evidence="1 2">
    <name type="scientific">Portunus trituberculatus</name>
    <name type="common">Swimming crab</name>
    <name type="synonym">Neptunus trituberculatus</name>
    <dbReference type="NCBI Taxonomy" id="210409"/>
    <lineage>
        <taxon>Eukaryota</taxon>
        <taxon>Metazoa</taxon>
        <taxon>Ecdysozoa</taxon>
        <taxon>Arthropoda</taxon>
        <taxon>Crustacea</taxon>
        <taxon>Multicrustacea</taxon>
        <taxon>Malacostraca</taxon>
        <taxon>Eumalacostraca</taxon>
        <taxon>Eucarida</taxon>
        <taxon>Decapoda</taxon>
        <taxon>Pleocyemata</taxon>
        <taxon>Brachyura</taxon>
        <taxon>Eubrachyura</taxon>
        <taxon>Portunoidea</taxon>
        <taxon>Portunidae</taxon>
        <taxon>Portuninae</taxon>
        <taxon>Portunus</taxon>
    </lineage>
</organism>
<dbReference type="AlphaFoldDB" id="A0A5B7EUX5"/>
<proteinExistence type="predicted"/>
<evidence type="ECO:0000313" key="1">
    <source>
        <dbReference type="EMBL" id="MPC37017.1"/>
    </source>
</evidence>